<reference evidence="1 2" key="1">
    <citation type="submission" date="2019-05" db="EMBL/GenBank/DDBJ databases">
        <title>Genomes sequences of two Nocardia cyriacigeorgica environmental isolates, type strains Nocardia asteroides ATCC 19247 and Nocardia cyriacigeorgica DSM 44484.</title>
        <authorList>
            <person name="Vautrin F."/>
            <person name="Bergeron E."/>
            <person name="Dubost A."/>
            <person name="Abrouk D."/>
            <person name="Rodriguez Nava V."/>
            <person name="Pujic P."/>
        </authorList>
    </citation>
    <scope>NUCLEOTIDE SEQUENCE [LARGE SCALE GENOMIC DNA]</scope>
    <source>
        <strain evidence="1 2">EML 1456</strain>
    </source>
</reference>
<sequence length="204" mass="20156">MPAAASVTESAVVVTPLADGHGQLGARRDIDRRGHAATRAADAGVTEMPATAADGIDGHRGDSGRYAEEFGVPAIFEGLVSDLAGGEDHRSVARRRAAAEDVVAHAGAVDVGQPTPTAVAAAVQVPSAAELAALARAITTATAATGATGRVRRRASARSARFTVRGVQAAAAGFGPGTVAADRTGLGRVAAIAALAAASTVAFM</sequence>
<gene>
    <name evidence="1" type="ORF">FEK35_18800</name>
</gene>
<evidence type="ECO:0000313" key="2">
    <source>
        <dbReference type="Proteomes" id="UP000308349"/>
    </source>
</evidence>
<organism evidence="1 2">
    <name type="scientific">Nocardia cyriacigeorgica</name>
    <dbReference type="NCBI Taxonomy" id="135487"/>
    <lineage>
        <taxon>Bacteria</taxon>
        <taxon>Bacillati</taxon>
        <taxon>Actinomycetota</taxon>
        <taxon>Actinomycetes</taxon>
        <taxon>Mycobacteriales</taxon>
        <taxon>Nocardiaceae</taxon>
        <taxon>Nocardia</taxon>
    </lineage>
</organism>
<accession>A0A5R8PAT2</accession>
<evidence type="ECO:0000313" key="1">
    <source>
        <dbReference type="EMBL" id="TLG05799.1"/>
    </source>
</evidence>
<comment type="caution">
    <text evidence="1">The sequence shown here is derived from an EMBL/GenBank/DDBJ whole genome shotgun (WGS) entry which is preliminary data.</text>
</comment>
<dbReference type="AlphaFoldDB" id="A0A5R8PAT2"/>
<dbReference type="Proteomes" id="UP000308349">
    <property type="component" value="Unassembled WGS sequence"/>
</dbReference>
<protein>
    <submittedName>
        <fullName evidence="1">Uncharacterized protein</fullName>
    </submittedName>
</protein>
<dbReference type="EMBL" id="VBUU01000020">
    <property type="protein sequence ID" value="TLG05799.1"/>
    <property type="molecule type" value="Genomic_DNA"/>
</dbReference>
<name>A0A5R8PAT2_9NOCA</name>
<proteinExistence type="predicted"/>